<proteinExistence type="inferred from homology"/>
<feature type="binding site" evidence="3">
    <location>
        <position position="166"/>
    </location>
    <ligand>
        <name>Cu cation</name>
        <dbReference type="ChEBI" id="CHEBI:23378"/>
    </ligand>
</feature>
<evidence type="ECO:0000259" key="5">
    <source>
        <dbReference type="PROSITE" id="PS51352"/>
    </source>
</evidence>
<comment type="caution">
    <text evidence="6">The sequence shown here is derived from an EMBL/GenBank/DDBJ whole genome shotgun (WGS) entry which is preliminary data.</text>
</comment>
<feature type="domain" description="Thioredoxin" evidence="5">
    <location>
        <begin position="38"/>
        <end position="201"/>
    </location>
</feature>
<dbReference type="InterPro" id="IPR036249">
    <property type="entry name" value="Thioredoxin-like_sf"/>
</dbReference>
<keyword evidence="4" id="KW-1015">Disulfide bond</keyword>
<dbReference type="Pfam" id="PF02630">
    <property type="entry name" value="SCO1-SenC"/>
    <property type="match status" value="1"/>
</dbReference>
<name>A0A4Q0QTM1_9BRAD</name>
<feature type="binding site" evidence="3">
    <location>
        <position position="76"/>
    </location>
    <ligand>
        <name>Cu cation</name>
        <dbReference type="ChEBI" id="CHEBI:23378"/>
    </ligand>
</feature>
<reference evidence="6 7" key="1">
    <citation type="submission" date="2018-11" db="EMBL/GenBank/DDBJ databases">
        <title>Bradyrhizobium sp. nov., isolated from effective nodules of peanut in China.</title>
        <authorList>
            <person name="Li Y."/>
        </authorList>
    </citation>
    <scope>NUCLEOTIDE SEQUENCE [LARGE SCALE GENOMIC DNA]</scope>
    <source>
        <strain evidence="6 7">CCBAU 51770</strain>
    </source>
</reference>
<dbReference type="FunFam" id="3.40.30.10:FF:000013">
    <property type="entry name" value="Blast:Protein SCO1 homolog, mitochondrial"/>
    <property type="match status" value="1"/>
</dbReference>
<dbReference type="PANTHER" id="PTHR12151:SF25">
    <property type="entry name" value="LINALOOL DEHYDRATASE_ISOMERASE DOMAIN-CONTAINING PROTEIN"/>
    <property type="match status" value="1"/>
</dbReference>
<keyword evidence="2 3" id="KW-0186">Copper</keyword>
<evidence type="ECO:0000256" key="2">
    <source>
        <dbReference type="ARBA" id="ARBA00023008"/>
    </source>
</evidence>
<feature type="disulfide bond" description="Redox-active" evidence="4">
    <location>
        <begin position="76"/>
        <end position="80"/>
    </location>
</feature>
<dbReference type="AlphaFoldDB" id="A0A4Q0QTM1"/>
<evidence type="ECO:0000256" key="1">
    <source>
        <dbReference type="ARBA" id="ARBA00010996"/>
    </source>
</evidence>
<comment type="similarity">
    <text evidence="1">Belongs to the SCO1/2 family.</text>
</comment>
<dbReference type="SUPFAM" id="SSF52833">
    <property type="entry name" value="Thioredoxin-like"/>
    <property type="match status" value="1"/>
</dbReference>
<organism evidence="6 7">
    <name type="scientific">Bradyrhizobium zhanjiangense</name>
    <dbReference type="NCBI Taxonomy" id="1325107"/>
    <lineage>
        <taxon>Bacteria</taxon>
        <taxon>Pseudomonadati</taxon>
        <taxon>Pseudomonadota</taxon>
        <taxon>Alphaproteobacteria</taxon>
        <taxon>Hyphomicrobiales</taxon>
        <taxon>Nitrobacteraceae</taxon>
        <taxon>Bradyrhizobium</taxon>
    </lineage>
</organism>
<protein>
    <submittedName>
        <fullName evidence="6">SCO family protein</fullName>
    </submittedName>
</protein>
<sequence length="205" mass="22322">MKTRTRRLTIIALVAAAGAIALAEAWFVATPYPKVVTSGTAAIGGPFTLVTTDGKTVSDETYRGKWLLIYFGYTFCPDACPTALTNMSAALEKLGPNASELQPLFITVDPQRDTPVVMTDYLKSFDSRIVGLTGNQAQIDGVLKAYRVYAEAQKSEVDNADYPVSHSAYLYLMDPQGRFANVIQSSEGGEEIAAWLRKQMTHKNG</sequence>
<dbReference type="PANTHER" id="PTHR12151">
    <property type="entry name" value="ELECTRON TRANSPORT PROTIN SCO1/SENC FAMILY MEMBER"/>
    <property type="match status" value="1"/>
</dbReference>
<feature type="binding site" evidence="3">
    <location>
        <position position="80"/>
    </location>
    <ligand>
        <name>Cu cation</name>
        <dbReference type="ChEBI" id="CHEBI:23378"/>
    </ligand>
</feature>
<dbReference type="PROSITE" id="PS51352">
    <property type="entry name" value="THIOREDOXIN_2"/>
    <property type="match status" value="1"/>
</dbReference>
<dbReference type="Proteomes" id="UP000290174">
    <property type="component" value="Unassembled WGS sequence"/>
</dbReference>
<dbReference type="Gene3D" id="3.40.30.10">
    <property type="entry name" value="Glutaredoxin"/>
    <property type="match status" value="1"/>
</dbReference>
<evidence type="ECO:0000313" key="7">
    <source>
        <dbReference type="Proteomes" id="UP000290174"/>
    </source>
</evidence>
<keyword evidence="3" id="KW-0479">Metal-binding</keyword>
<evidence type="ECO:0000313" key="6">
    <source>
        <dbReference type="EMBL" id="RXH00938.1"/>
    </source>
</evidence>
<gene>
    <name evidence="6" type="ORF">EAS61_07780</name>
</gene>
<dbReference type="EMBL" id="RKMK01000005">
    <property type="protein sequence ID" value="RXH00938.1"/>
    <property type="molecule type" value="Genomic_DNA"/>
</dbReference>
<dbReference type="InterPro" id="IPR003782">
    <property type="entry name" value="SCO1/SenC"/>
</dbReference>
<dbReference type="CDD" id="cd02968">
    <property type="entry name" value="SCO"/>
    <property type="match status" value="1"/>
</dbReference>
<accession>A0A4Q0QTM1</accession>
<dbReference type="InterPro" id="IPR013766">
    <property type="entry name" value="Thioredoxin_domain"/>
</dbReference>
<evidence type="ECO:0000256" key="4">
    <source>
        <dbReference type="PIRSR" id="PIRSR603782-2"/>
    </source>
</evidence>
<dbReference type="GO" id="GO:0046872">
    <property type="term" value="F:metal ion binding"/>
    <property type="evidence" value="ECO:0007669"/>
    <property type="project" value="UniProtKB-KW"/>
</dbReference>
<dbReference type="RefSeq" id="WP_128955633.1">
    <property type="nucleotide sequence ID" value="NZ_RKMK01000005.1"/>
</dbReference>
<evidence type="ECO:0000256" key="3">
    <source>
        <dbReference type="PIRSR" id="PIRSR603782-1"/>
    </source>
</evidence>